<dbReference type="RefSeq" id="WP_285673733.1">
    <property type="nucleotide sequence ID" value="NZ_BSYI01000040.1"/>
</dbReference>
<dbReference type="EMBL" id="BSYI01000040">
    <property type="protein sequence ID" value="GMG84648.1"/>
    <property type="molecule type" value="Genomic_DNA"/>
</dbReference>
<dbReference type="Proteomes" id="UP001239909">
    <property type="component" value="Unassembled WGS sequence"/>
</dbReference>
<dbReference type="InterPro" id="IPR036188">
    <property type="entry name" value="FAD/NAD-bd_sf"/>
</dbReference>
<dbReference type="Gene3D" id="3.30.9.10">
    <property type="entry name" value="D-Amino Acid Oxidase, subunit A, domain 2"/>
    <property type="match status" value="1"/>
</dbReference>
<dbReference type="PANTHER" id="PTHR13847">
    <property type="entry name" value="SARCOSINE DEHYDROGENASE-RELATED"/>
    <property type="match status" value="1"/>
</dbReference>
<comment type="caution">
    <text evidence="3">The sequence shown here is derived from an EMBL/GenBank/DDBJ whole genome shotgun (WGS) entry which is preliminary data.</text>
</comment>
<evidence type="ECO:0000313" key="4">
    <source>
        <dbReference type="Proteomes" id="UP001239909"/>
    </source>
</evidence>
<protein>
    <submittedName>
        <fullName evidence="3">FAD-binding oxidoreductase</fullName>
    </submittedName>
</protein>
<organism evidence="3 4">
    <name type="scientific">Paralimibaculum aggregatum</name>
    <dbReference type="NCBI Taxonomy" id="3036245"/>
    <lineage>
        <taxon>Bacteria</taxon>
        <taxon>Pseudomonadati</taxon>
        <taxon>Pseudomonadota</taxon>
        <taxon>Alphaproteobacteria</taxon>
        <taxon>Rhodobacterales</taxon>
        <taxon>Paracoccaceae</taxon>
        <taxon>Paralimibaculum</taxon>
    </lineage>
</organism>
<name>A0ABQ6LN95_9RHOB</name>
<reference evidence="3 4" key="1">
    <citation type="submission" date="2023-04" db="EMBL/GenBank/DDBJ databases">
        <title>Marinoamorphus aggregata gen. nov., sp. Nov., isolate from tissue of brittle star Ophioplocus japonicus.</title>
        <authorList>
            <person name="Kawano K."/>
            <person name="Sawayama S."/>
            <person name="Nakagawa S."/>
        </authorList>
    </citation>
    <scope>NUCLEOTIDE SEQUENCE [LARGE SCALE GENOMIC DNA]</scope>
    <source>
        <strain evidence="3 4">NKW23</strain>
    </source>
</reference>
<evidence type="ECO:0000313" key="3">
    <source>
        <dbReference type="EMBL" id="GMG84648.1"/>
    </source>
</evidence>
<evidence type="ECO:0000259" key="2">
    <source>
        <dbReference type="Pfam" id="PF01266"/>
    </source>
</evidence>
<proteinExistence type="predicted"/>
<keyword evidence="4" id="KW-1185">Reference proteome</keyword>
<keyword evidence="1" id="KW-0560">Oxidoreductase</keyword>
<sequence length="412" mass="44738">MRIAVLGAGITGVATAEWLRRDGHEVELIDRIEPGDPRQTSFGNAGILAANAVVPVPVPGLLAKAPRMLLDPDGPLFLRWSYLPRLLPWLTRFLAHGRLAEVERISRMLGALVLDSVDQHRRLAEGTGAERHIGDGHYTFLYPDRAAWEKDKLGNRLRQEAGIRCETLDRAALTAADPELGPDYGFAATFRDSGNVTDPGAYTAALFAHFIREGGRFRRAEVEDVRPDGEGVMIRAGGEEIAADRAVLAMGAWSGRLAERLGHRAGMESERGYHLMLENPSHMPPGPYMLTDRKCAASPMEGGLRLAGLAEFGGLAAGPSAAPTALQRRAVRRLYPRLTWEGESVWLGHRPSTVDSLPMLGQAPKAPGVYFAFGAQHLGLTMAPKTGRLIADMIAGRPPNIDLADCRVGRFD</sequence>
<dbReference type="InterPro" id="IPR006076">
    <property type="entry name" value="FAD-dep_OxRdtase"/>
</dbReference>
<dbReference type="PANTHER" id="PTHR13847:SF289">
    <property type="entry name" value="GLYCINE OXIDASE"/>
    <property type="match status" value="1"/>
</dbReference>
<feature type="domain" description="FAD dependent oxidoreductase" evidence="2">
    <location>
        <begin position="2"/>
        <end position="393"/>
    </location>
</feature>
<dbReference type="SUPFAM" id="SSF54373">
    <property type="entry name" value="FAD-linked reductases, C-terminal domain"/>
    <property type="match status" value="1"/>
</dbReference>
<dbReference type="Pfam" id="PF01266">
    <property type="entry name" value="DAO"/>
    <property type="match status" value="1"/>
</dbReference>
<evidence type="ECO:0000256" key="1">
    <source>
        <dbReference type="ARBA" id="ARBA00023002"/>
    </source>
</evidence>
<dbReference type="SUPFAM" id="SSF51905">
    <property type="entry name" value="FAD/NAD(P)-binding domain"/>
    <property type="match status" value="1"/>
</dbReference>
<dbReference type="Gene3D" id="3.50.50.60">
    <property type="entry name" value="FAD/NAD(P)-binding domain"/>
    <property type="match status" value="2"/>
</dbReference>
<gene>
    <name evidence="3" type="ORF">LNKW23_38640</name>
</gene>
<accession>A0ABQ6LN95</accession>